<dbReference type="Pfam" id="PF22768">
    <property type="entry name" value="SPP1_Dit"/>
    <property type="match status" value="1"/>
</dbReference>
<feature type="domain" description="Siphovirus-type tail component C-terminal" evidence="1">
    <location>
        <begin position="236"/>
        <end position="325"/>
    </location>
</feature>
<evidence type="ECO:0000313" key="3">
    <source>
        <dbReference type="Proteomes" id="UP000627538"/>
    </source>
</evidence>
<dbReference type="InterPro" id="IPR054738">
    <property type="entry name" value="Siphovirus-type_tail_C"/>
</dbReference>
<dbReference type="RefSeq" id="WP_191071899.1">
    <property type="nucleotide sequence ID" value="NZ_CP060506.1"/>
</dbReference>
<accession>A0A8I0G9Z1</accession>
<protein>
    <recommendedName>
        <fullName evidence="1">Siphovirus-type tail component C-terminal domain-containing protein</fullName>
    </recommendedName>
</protein>
<comment type="caution">
    <text evidence="2">The sequence shown here is derived from an EMBL/GenBank/DDBJ whole genome shotgun (WGS) entry which is preliminary data.</text>
</comment>
<dbReference type="EMBL" id="JACRUO010000001">
    <property type="protein sequence ID" value="MBD3689879.1"/>
    <property type="molecule type" value="Genomic_DNA"/>
</dbReference>
<dbReference type="AlphaFoldDB" id="A0A8I0G9Z1"/>
<dbReference type="Proteomes" id="UP000627538">
    <property type="component" value="Unassembled WGS sequence"/>
</dbReference>
<evidence type="ECO:0000259" key="1">
    <source>
        <dbReference type="Pfam" id="PF22768"/>
    </source>
</evidence>
<gene>
    <name evidence="2" type="ORF">H8R10_06530</name>
</gene>
<reference evidence="2 3" key="1">
    <citation type="submission" date="2020-08" db="EMBL/GenBank/DDBJ databases">
        <title>Winkia gen. nov., sp. nov., isolated from faeces of the Anser albifrons in China.</title>
        <authorList>
            <person name="Liu Q."/>
        </authorList>
    </citation>
    <scope>NUCLEOTIDE SEQUENCE [LARGE SCALE GENOMIC DNA]</scope>
    <source>
        <strain evidence="2 3">C62</strain>
    </source>
</reference>
<organism evidence="2 3">
    <name type="scientific">Nanchangia anserum</name>
    <dbReference type="NCBI Taxonomy" id="2692125"/>
    <lineage>
        <taxon>Bacteria</taxon>
        <taxon>Bacillati</taxon>
        <taxon>Actinomycetota</taxon>
        <taxon>Actinomycetes</taxon>
        <taxon>Actinomycetales</taxon>
        <taxon>Actinomycetaceae</taxon>
        <taxon>Nanchangia</taxon>
    </lineage>
</organism>
<keyword evidence="3" id="KW-1185">Reference proteome</keyword>
<name>A0A8I0G9Z1_9ACTO</name>
<evidence type="ECO:0000313" key="2">
    <source>
        <dbReference type="EMBL" id="MBD3689879.1"/>
    </source>
</evidence>
<sequence>MSLVTFPGATTFPGWIDVPTGSITQMPPNTDANTGAGSGFVLDFTAAPVAARLGEVVFGATDSEGGQYWLTGVDGLHEVDMRLETGERAYRDGSWAASGLFAARRVTISATIAAPLSAGSAGLVRRLEWVRRHIPWRSAAPLVVNEYGRCVLADAQVCDAVEVKRITRWRADIKIPLIVPDPFWMAATWHTGRPDWTRRTLVAGRAGGGMVFPTVTPFIFKAGGDGDRRAIFDITTATPARVLFTIEGPLTGATISDDAGWETRISGHVLAGQTLTIDPQSRRVELGGASRRSWLDGWPRLDPGPHAITWRTEGADESTRLHIDYVETTL</sequence>
<proteinExistence type="predicted"/>